<evidence type="ECO:0000313" key="4">
    <source>
        <dbReference type="EMBL" id="RKP24760.1"/>
    </source>
</evidence>
<dbReference type="Gene3D" id="1.25.40.10">
    <property type="entry name" value="Tetratricopeptide repeat domain"/>
    <property type="match status" value="2"/>
</dbReference>
<dbReference type="PROSITE" id="PS50005">
    <property type="entry name" value="TPR"/>
    <property type="match status" value="1"/>
</dbReference>
<dbReference type="GO" id="GO:0051301">
    <property type="term" value="P:cell division"/>
    <property type="evidence" value="ECO:0007669"/>
    <property type="project" value="TreeGrafter"/>
</dbReference>
<dbReference type="GO" id="GO:0016567">
    <property type="term" value="P:protein ubiquitination"/>
    <property type="evidence" value="ECO:0007669"/>
    <property type="project" value="TreeGrafter"/>
</dbReference>
<dbReference type="GO" id="GO:0005680">
    <property type="term" value="C:anaphase-promoting complex"/>
    <property type="evidence" value="ECO:0007669"/>
    <property type="project" value="TreeGrafter"/>
</dbReference>
<dbReference type="OrthoDB" id="308440at2759"/>
<feature type="compositionally biased region" description="Basic and acidic residues" evidence="3">
    <location>
        <begin position="367"/>
        <end position="386"/>
    </location>
</feature>
<protein>
    <submittedName>
        <fullName evidence="4">Uncharacterized protein</fullName>
    </submittedName>
</protein>
<dbReference type="Pfam" id="PF00515">
    <property type="entry name" value="TPR_1"/>
    <property type="match status" value="1"/>
</dbReference>
<name>A0A4P9Z099_9FUNG</name>
<gene>
    <name evidence="4" type="ORF">SYNPS1DRAFT_29492</name>
</gene>
<dbReference type="PANTHER" id="PTHR12558">
    <property type="entry name" value="CELL DIVISION CYCLE 16,23,27"/>
    <property type="match status" value="1"/>
</dbReference>
<dbReference type="PROSITE" id="PS50293">
    <property type="entry name" value="TPR_REGION"/>
    <property type="match status" value="1"/>
</dbReference>
<dbReference type="InterPro" id="IPR019734">
    <property type="entry name" value="TPR_rpt"/>
</dbReference>
<dbReference type="AlphaFoldDB" id="A0A4P9Z099"/>
<evidence type="ECO:0000256" key="2">
    <source>
        <dbReference type="PROSITE-ProRule" id="PRU00339"/>
    </source>
</evidence>
<dbReference type="GO" id="GO:0045842">
    <property type="term" value="P:positive regulation of mitotic metaphase/anaphase transition"/>
    <property type="evidence" value="ECO:0007669"/>
    <property type="project" value="TreeGrafter"/>
</dbReference>
<dbReference type="PANTHER" id="PTHR12558:SF36">
    <property type="entry name" value="ANAPHASE-PROMOTING COMPLEX SUBUNIT 7"/>
    <property type="match status" value="1"/>
</dbReference>
<feature type="repeat" description="TPR" evidence="2">
    <location>
        <begin position="282"/>
        <end position="315"/>
    </location>
</feature>
<dbReference type="InterPro" id="IPR011990">
    <property type="entry name" value="TPR-like_helical_dom_sf"/>
</dbReference>
<organism evidence="4 5">
    <name type="scientific">Syncephalis pseudoplumigaleata</name>
    <dbReference type="NCBI Taxonomy" id="1712513"/>
    <lineage>
        <taxon>Eukaryota</taxon>
        <taxon>Fungi</taxon>
        <taxon>Fungi incertae sedis</taxon>
        <taxon>Zoopagomycota</taxon>
        <taxon>Zoopagomycotina</taxon>
        <taxon>Zoopagomycetes</taxon>
        <taxon>Zoopagales</taxon>
        <taxon>Piptocephalidaceae</taxon>
        <taxon>Syncephalis</taxon>
    </lineage>
</organism>
<evidence type="ECO:0000256" key="1">
    <source>
        <dbReference type="ARBA" id="ARBA00022803"/>
    </source>
</evidence>
<dbReference type="SUPFAM" id="SSF48452">
    <property type="entry name" value="TPR-like"/>
    <property type="match status" value="2"/>
</dbReference>
<feature type="region of interest" description="Disordered" evidence="3">
    <location>
        <begin position="329"/>
        <end position="404"/>
    </location>
</feature>
<dbReference type="Proteomes" id="UP000278143">
    <property type="component" value="Unassembled WGS sequence"/>
</dbReference>
<dbReference type="EMBL" id="KZ990050">
    <property type="protein sequence ID" value="RKP24760.1"/>
    <property type="molecule type" value="Genomic_DNA"/>
</dbReference>
<sequence>MAVDEGDDHFRWMKRYLKAEDNYNANNYRNALKIYNALEQRYPKNTHLGLRIANCQINLGDTASAYNSFMAVRMMDAKVVESMDRFAGLVRGQGNMLLLNRMAEDLMNINEFRPEPWVAMAIYCQCRNHFERGLMLTDRALALDRYHAEAHYVKDRFHDSLKAFRVAYQYSRDPFVYQGKLAEEALERMPNNAVVLSLVANVFLHTKDELDRVGAGDAWKQTDNRLIYAWPRQSKELIERAFRIDPASMSALRALQRILVKEEKYAEAVDELKKRLPLHNNDTMHCNLGELYLLLGDYRNALEHYSYALSLDPHSIEAQEGKARAEELLPRQDHLPMGVLNDQDDDGDEHEEDEEAMLESSMAHGMLRMDRGRHEDGRRGTGDERFMMSPFDYDDSLFDDQPFL</sequence>
<accession>A0A4P9Z099</accession>
<keyword evidence="5" id="KW-1185">Reference proteome</keyword>
<dbReference type="SMART" id="SM00028">
    <property type="entry name" value="TPR"/>
    <property type="match status" value="3"/>
</dbReference>
<feature type="compositionally biased region" description="Acidic residues" evidence="3">
    <location>
        <begin position="342"/>
        <end position="357"/>
    </location>
</feature>
<evidence type="ECO:0000256" key="3">
    <source>
        <dbReference type="SAM" id="MobiDB-lite"/>
    </source>
</evidence>
<reference evidence="5" key="1">
    <citation type="journal article" date="2018" name="Nat. Microbiol.">
        <title>Leveraging single-cell genomics to expand the fungal tree of life.</title>
        <authorList>
            <person name="Ahrendt S.R."/>
            <person name="Quandt C.A."/>
            <person name="Ciobanu D."/>
            <person name="Clum A."/>
            <person name="Salamov A."/>
            <person name="Andreopoulos B."/>
            <person name="Cheng J.F."/>
            <person name="Woyke T."/>
            <person name="Pelin A."/>
            <person name="Henrissat B."/>
            <person name="Reynolds N.K."/>
            <person name="Benny G.L."/>
            <person name="Smith M.E."/>
            <person name="James T.Y."/>
            <person name="Grigoriev I.V."/>
        </authorList>
    </citation>
    <scope>NUCLEOTIDE SEQUENCE [LARGE SCALE GENOMIC DNA]</scope>
    <source>
        <strain evidence="5">Benny S71-1</strain>
    </source>
</reference>
<keyword evidence="1 2" id="KW-0802">TPR repeat</keyword>
<proteinExistence type="predicted"/>
<evidence type="ECO:0000313" key="5">
    <source>
        <dbReference type="Proteomes" id="UP000278143"/>
    </source>
</evidence>